<keyword evidence="14" id="KW-0472">Membrane</keyword>
<feature type="binding site" evidence="19">
    <location>
        <position position="521"/>
    </location>
    <ligand>
        <name>ATP</name>
        <dbReference type="ChEBI" id="CHEBI:30616"/>
    </ligand>
</feature>
<dbReference type="Pfam" id="PF03623">
    <property type="entry name" value="Focal_AT"/>
    <property type="match status" value="1"/>
</dbReference>
<evidence type="ECO:0000256" key="12">
    <source>
        <dbReference type="ARBA" id="ARBA00022840"/>
    </source>
</evidence>
<dbReference type="InterPro" id="IPR019748">
    <property type="entry name" value="FERM_central"/>
</dbReference>
<evidence type="ECO:0000313" key="24">
    <source>
        <dbReference type="Proteomes" id="UP001347796"/>
    </source>
</evidence>
<keyword evidence="24" id="KW-1185">Reference proteome</keyword>
<dbReference type="InterPro" id="IPR014352">
    <property type="entry name" value="FERM/acyl-CoA-bd_prot_sf"/>
</dbReference>
<comment type="catalytic activity">
    <reaction evidence="17">
        <text>L-tyrosyl-[protein] + ATP = O-phospho-L-tyrosyl-[protein] + ADP + H(+)</text>
        <dbReference type="Rhea" id="RHEA:10596"/>
        <dbReference type="Rhea" id="RHEA-COMP:10136"/>
        <dbReference type="Rhea" id="RHEA-COMP:20101"/>
        <dbReference type="ChEBI" id="CHEBI:15378"/>
        <dbReference type="ChEBI" id="CHEBI:30616"/>
        <dbReference type="ChEBI" id="CHEBI:46858"/>
        <dbReference type="ChEBI" id="CHEBI:61978"/>
        <dbReference type="ChEBI" id="CHEBI:456216"/>
        <dbReference type="EC" id="2.7.10.2"/>
    </reaction>
</comment>
<feature type="compositionally biased region" description="Polar residues" evidence="20">
    <location>
        <begin position="845"/>
        <end position="880"/>
    </location>
</feature>
<dbReference type="InterPro" id="IPR020635">
    <property type="entry name" value="Tyr_kinase_cat_dom"/>
</dbReference>
<keyword evidence="15" id="KW-0829">Tyrosine-protein kinase</keyword>
<dbReference type="GO" id="GO:0008284">
    <property type="term" value="P:positive regulation of cell population proliferation"/>
    <property type="evidence" value="ECO:0007669"/>
    <property type="project" value="UniProtKB-ARBA"/>
</dbReference>
<evidence type="ECO:0000256" key="2">
    <source>
        <dbReference type="ARBA" id="ARBA00004316"/>
    </source>
</evidence>
<evidence type="ECO:0000256" key="20">
    <source>
        <dbReference type="SAM" id="MobiDB-lite"/>
    </source>
</evidence>
<dbReference type="Pfam" id="PF07714">
    <property type="entry name" value="PK_Tyr_Ser-Thr"/>
    <property type="match status" value="1"/>
</dbReference>
<dbReference type="InterPro" id="IPR049385">
    <property type="entry name" value="FAK1-like_FERM_C"/>
</dbReference>
<dbReference type="InterPro" id="IPR041784">
    <property type="entry name" value="FAK1/PYK2_FERM_C"/>
</dbReference>
<feature type="compositionally biased region" description="Polar residues" evidence="20">
    <location>
        <begin position="1022"/>
        <end position="1031"/>
    </location>
</feature>
<dbReference type="GO" id="GO:0005737">
    <property type="term" value="C:cytoplasm"/>
    <property type="evidence" value="ECO:0007669"/>
    <property type="project" value="UniProtKB-SubCell"/>
</dbReference>
<keyword evidence="9" id="KW-0808">Transferase</keyword>
<dbReference type="Gene3D" id="1.20.120.330">
    <property type="entry name" value="Nucleotidyltransferases domain 2"/>
    <property type="match status" value="1"/>
</dbReference>
<dbReference type="Pfam" id="PF00373">
    <property type="entry name" value="FERM_M"/>
    <property type="match status" value="1"/>
</dbReference>
<dbReference type="GO" id="GO:0042995">
    <property type="term" value="C:cell projection"/>
    <property type="evidence" value="ECO:0007669"/>
    <property type="project" value="UniProtKB-SubCell"/>
</dbReference>
<dbReference type="InterPro" id="IPR036137">
    <property type="entry name" value="Focal_adhe_kin_target_dom_sf"/>
</dbReference>
<keyword evidence="16" id="KW-0966">Cell projection</keyword>
<keyword evidence="11" id="KW-0418">Kinase</keyword>
<dbReference type="GO" id="GO:0007172">
    <property type="term" value="P:signal complex assembly"/>
    <property type="evidence" value="ECO:0007669"/>
    <property type="project" value="InterPro"/>
</dbReference>
<evidence type="ECO:0000256" key="1">
    <source>
        <dbReference type="ARBA" id="ARBA00004246"/>
    </source>
</evidence>
<protein>
    <recommendedName>
        <fullName evidence="5">non-specific protein-tyrosine kinase</fullName>
        <ecNumber evidence="5">2.7.10.2</ecNumber>
    </recommendedName>
</protein>
<evidence type="ECO:0000256" key="18">
    <source>
        <dbReference type="ARBA" id="ARBA00061333"/>
    </source>
</evidence>
<reference evidence="23 24" key="1">
    <citation type="submission" date="2024-01" db="EMBL/GenBank/DDBJ databases">
        <title>The genome of the rayed Mediterranean limpet Patella caerulea (Linnaeus, 1758).</title>
        <authorList>
            <person name="Anh-Thu Weber A."/>
            <person name="Halstead-Nussloch G."/>
        </authorList>
    </citation>
    <scope>NUCLEOTIDE SEQUENCE [LARGE SCALE GENOMIC DNA]</scope>
    <source>
        <strain evidence="23">AATW-2023a</strain>
        <tissue evidence="23">Whole specimen</tissue>
    </source>
</reference>
<feature type="region of interest" description="Disordered" evidence="20">
    <location>
        <begin position="895"/>
        <end position="930"/>
    </location>
</feature>
<dbReference type="Gene3D" id="1.10.510.10">
    <property type="entry name" value="Transferase(Phosphotransferase) domain 1"/>
    <property type="match status" value="1"/>
</dbReference>
<evidence type="ECO:0000256" key="11">
    <source>
        <dbReference type="ARBA" id="ARBA00022777"/>
    </source>
</evidence>
<evidence type="ECO:0000256" key="6">
    <source>
        <dbReference type="ARBA" id="ARBA00022475"/>
    </source>
</evidence>
<feature type="region of interest" description="Disordered" evidence="20">
    <location>
        <begin position="806"/>
        <end position="880"/>
    </location>
</feature>
<dbReference type="PRINTS" id="PR00109">
    <property type="entry name" value="TYRKINASE"/>
</dbReference>
<dbReference type="FunFam" id="3.30.200.20:FF:000194">
    <property type="entry name" value="protein-tyrosine kinase 2-beta isoform X1"/>
    <property type="match status" value="1"/>
</dbReference>
<evidence type="ECO:0000256" key="16">
    <source>
        <dbReference type="ARBA" id="ARBA00023273"/>
    </source>
</evidence>
<keyword evidence="8" id="KW-0597">Phosphoprotein</keyword>
<dbReference type="Proteomes" id="UP001347796">
    <property type="component" value="Unassembled WGS sequence"/>
</dbReference>
<dbReference type="InterPro" id="IPR011009">
    <property type="entry name" value="Kinase-like_dom_sf"/>
</dbReference>
<dbReference type="PANTHER" id="PTHR46221:SF9">
    <property type="entry name" value="NON-SPECIFIC PROTEIN-TYROSINE KINASE"/>
    <property type="match status" value="1"/>
</dbReference>
<evidence type="ECO:0000256" key="15">
    <source>
        <dbReference type="ARBA" id="ARBA00023137"/>
    </source>
</evidence>
<keyword evidence="6" id="KW-1003">Cell membrane</keyword>
<comment type="similarity">
    <text evidence="18">Belongs to the protein kinase superfamily. Tyr protein kinase family. Fes/fps subfamily.</text>
</comment>
<feature type="domain" description="FERM" evidence="22">
    <location>
        <begin position="80"/>
        <end position="394"/>
    </location>
</feature>
<evidence type="ECO:0000313" key="23">
    <source>
        <dbReference type="EMBL" id="KAK6188264.1"/>
    </source>
</evidence>
<dbReference type="SUPFAM" id="SSF54236">
    <property type="entry name" value="Ubiquitin-like"/>
    <property type="match status" value="1"/>
</dbReference>
<dbReference type="InterPro" id="IPR005189">
    <property type="entry name" value="Focal_adhesion_kin_target_dom"/>
</dbReference>
<feature type="region of interest" description="Disordered" evidence="20">
    <location>
        <begin position="770"/>
        <end position="794"/>
    </location>
</feature>
<dbReference type="CDD" id="cd13190">
    <property type="entry name" value="FERM_C_FAK1"/>
    <property type="match status" value="1"/>
</dbReference>
<proteinExistence type="inferred from homology"/>
<dbReference type="GO" id="GO:0005524">
    <property type="term" value="F:ATP binding"/>
    <property type="evidence" value="ECO:0007669"/>
    <property type="project" value="UniProtKB-UniRule"/>
</dbReference>
<evidence type="ECO:0000256" key="3">
    <source>
        <dbReference type="ARBA" id="ARBA00004413"/>
    </source>
</evidence>
<evidence type="ECO:0000256" key="4">
    <source>
        <dbReference type="ARBA" id="ARBA00004496"/>
    </source>
</evidence>
<dbReference type="GO" id="GO:0005925">
    <property type="term" value="C:focal adhesion"/>
    <property type="evidence" value="ECO:0007669"/>
    <property type="project" value="UniProtKB-SubCell"/>
</dbReference>
<comment type="subcellular location">
    <subcellularLocation>
        <location evidence="1">Cell junction</location>
        <location evidence="1">Focal adhesion</location>
    </subcellularLocation>
    <subcellularLocation>
        <location evidence="3">Cell membrane</location>
        <topology evidence="3">Peripheral membrane protein</topology>
        <orientation evidence="3">Cytoplasmic side</orientation>
    </subcellularLocation>
    <subcellularLocation>
        <location evidence="2">Cell projection</location>
    </subcellularLocation>
    <subcellularLocation>
        <location evidence="4">Cytoplasm</location>
    </subcellularLocation>
</comment>
<evidence type="ECO:0000256" key="8">
    <source>
        <dbReference type="ARBA" id="ARBA00022553"/>
    </source>
</evidence>
<dbReference type="PROSITE" id="PS00109">
    <property type="entry name" value="PROTEIN_KINASE_TYR"/>
    <property type="match status" value="1"/>
</dbReference>
<evidence type="ECO:0000256" key="9">
    <source>
        <dbReference type="ARBA" id="ARBA00022679"/>
    </source>
</evidence>
<evidence type="ECO:0000256" key="5">
    <source>
        <dbReference type="ARBA" id="ARBA00011903"/>
    </source>
</evidence>
<dbReference type="SMART" id="SM00219">
    <property type="entry name" value="TyrKc"/>
    <property type="match status" value="1"/>
</dbReference>
<gene>
    <name evidence="23" type="ORF">SNE40_004478</name>
</gene>
<dbReference type="GO" id="GO:0005886">
    <property type="term" value="C:plasma membrane"/>
    <property type="evidence" value="ECO:0007669"/>
    <property type="project" value="UniProtKB-SubCell"/>
</dbReference>
<evidence type="ECO:0000256" key="19">
    <source>
        <dbReference type="PROSITE-ProRule" id="PRU10141"/>
    </source>
</evidence>
<dbReference type="FunFam" id="2.30.29.30:FF:000058">
    <property type="entry name" value="focal adhesion kinase 1 isoform X1"/>
    <property type="match status" value="1"/>
</dbReference>
<dbReference type="Pfam" id="PF21477">
    <property type="entry name" value="FERM_C_FAK1"/>
    <property type="match status" value="1"/>
</dbReference>
<organism evidence="23 24">
    <name type="scientific">Patella caerulea</name>
    <name type="common">Rayed Mediterranean limpet</name>
    <dbReference type="NCBI Taxonomy" id="87958"/>
    <lineage>
        <taxon>Eukaryota</taxon>
        <taxon>Metazoa</taxon>
        <taxon>Spiralia</taxon>
        <taxon>Lophotrochozoa</taxon>
        <taxon>Mollusca</taxon>
        <taxon>Gastropoda</taxon>
        <taxon>Patellogastropoda</taxon>
        <taxon>Patelloidea</taxon>
        <taxon>Patellidae</taxon>
        <taxon>Patella</taxon>
    </lineage>
</organism>
<dbReference type="InterPro" id="IPR017441">
    <property type="entry name" value="Protein_kinase_ATP_BS"/>
</dbReference>
<dbReference type="SUPFAM" id="SSF56112">
    <property type="entry name" value="Protein kinase-like (PK-like)"/>
    <property type="match status" value="1"/>
</dbReference>
<dbReference type="Gene3D" id="3.30.200.20">
    <property type="entry name" value="Phosphorylase Kinase, domain 1"/>
    <property type="match status" value="1"/>
</dbReference>
<dbReference type="PANTHER" id="PTHR46221">
    <property type="entry name" value="FERM AND PDZ DOMAIN-CONTAINING PROTEIN FAMILY MEMBER"/>
    <property type="match status" value="1"/>
</dbReference>
<dbReference type="CDD" id="cd05056">
    <property type="entry name" value="PTKc_FAK"/>
    <property type="match status" value="1"/>
</dbReference>
<evidence type="ECO:0000259" key="22">
    <source>
        <dbReference type="PROSITE" id="PS50057"/>
    </source>
</evidence>
<dbReference type="SUPFAM" id="SSF47031">
    <property type="entry name" value="Second domain of FERM"/>
    <property type="match status" value="1"/>
</dbReference>
<evidence type="ECO:0000256" key="10">
    <source>
        <dbReference type="ARBA" id="ARBA00022741"/>
    </source>
</evidence>
<dbReference type="InterPro" id="IPR000719">
    <property type="entry name" value="Prot_kinase_dom"/>
</dbReference>
<dbReference type="Gene3D" id="2.30.29.30">
    <property type="entry name" value="Pleckstrin-homology domain (PH domain)/Phosphotyrosine-binding domain (PTB)"/>
    <property type="match status" value="1"/>
</dbReference>
<name>A0AAN8JY70_PATCE</name>
<dbReference type="GO" id="GO:0004715">
    <property type="term" value="F:non-membrane spanning protein tyrosine kinase activity"/>
    <property type="evidence" value="ECO:0007669"/>
    <property type="project" value="UniProtKB-EC"/>
</dbReference>
<keyword evidence="12 19" id="KW-0067">ATP-binding</keyword>
<evidence type="ECO:0000256" key="14">
    <source>
        <dbReference type="ARBA" id="ARBA00023136"/>
    </source>
</evidence>
<evidence type="ECO:0000256" key="17">
    <source>
        <dbReference type="ARBA" id="ARBA00051245"/>
    </source>
</evidence>
<dbReference type="InterPro" id="IPR008266">
    <property type="entry name" value="Tyr_kinase_AS"/>
</dbReference>
<dbReference type="InterPro" id="IPR035963">
    <property type="entry name" value="FERM_2"/>
</dbReference>
<keyword evidence="13" id="KW-0965">Cell junction</keyword>
<dbReference type="PROSITE" id="PS50011">
    <property type="entry name" value="PROTEIN_KINASE_DOM"/>
    <property type="match status" value="1"/>
</dbReference>
<dbReference type="CDD" id="cd14473">
    <property type="entry name" value="FERM_B-lobe"/>
    <property type="match status" value="1"/>
</dbReference>
<dbReference type="Gene3D" id="3.10.20.90">
    <property type="entry name" value="Phosphatidylinositol 3-kinase Catalytic Subunit, Chain A, domain 1"/>
    <property type="match status" value="1"/>
</dbReference>
<keyword evidence="7" id="KW-0963">Cytoplasm</keyword>
<dbReference type="FunFam" id="1.10.510.10:FF:000039">
    <property type="entry name" value="Focal adhesion kinase, isoform D"/>
    <property type="match status" value="1"/>
</dbReference>
<dbReference type="Gene3D" id="1.20.80.10">
    <property type="match status" value="1"/>
</dbReference>
<evidence type="ECO:0000256" key="13">
    <source>
        <dbReference type="ARBA" id="ARBA00022949"/>
    </source>
</evidence>
<sequence length="1166" mass="132616">MSNLETIHAGYVLDTCVNTNSPLLTDKPPGSWHRIARWSRLWRFIHEGESETCTEIILDPDLDPSSELDPRVKKFLMDRSILKVHLPNGGFNMVKYGDATDIKDIIKLVVGRLAAGVRFYAKCYALKLVHTQSRENYWLHNNLTMYQVRQKYEAKHPPEEWRTELRVRYLPKNFQDLYAKDKVTFYYLYDQIRNDYMRDIAEHIDHDVAVKLACIEMRRFFKDMPQVALDKKSNFDYLEKEVGLKRFLPKTVIDTMKSKQLRKLIQHHFRQYAQLTESECVYKFFETLFIVSKFNQERFKCALGSGWSIYVEIVVGPDCGISYLTEKASSPTHMADFAQVQSIQTVGSEDGKGILQLKIAGAAEPLMITCVTLDIAEDVADLIDGYCRLVHDMQGTLWTKKDDTLPLRKAYISLNYDSDDEGEDTSSDSEGDTIPRTPIASLQKYAITERVEEPQSPNERISDYAEIVEDEGDYSTPDARDYEIIRDAIKLVEILGEGQFGDVYKGIFLDREKQQVHIAVKTCKEENEESMTEKFLEEAYIMQQFDHPHIIKLIGICSEVRPVWIVMELAKHGEMRAYLQSNKPQLDLVTLIMYAYQLSTALSYLESKKFVHRDIAARNVLVSSHDCVKLGDFGLSRWVEEQSYYKASKGKLPIKWMAPESINFRRFTAASDVWMFGVCIWEILMYGVKPFQGVKNNDVIGKIEAGERLPLPVECPPSLYNLMCACWQYEPSKRPSFADLKTWLYEIVDEERSRQVDEIRRGNRRIQAISWGSNGSDEDPPPKPARPIYPNGSNANLNMNASVASIPNQWNSNSNLPLGHSTPVSGPSPNTDQIKMRGRGVEQFGVSQQQQHGYFPSTTGYTQVSTASNPPGFSISGITSPYQENQSQHLIASGHYQAPSQRDSPQPRESQVLGPISPSFPPHSQDARPHSHIAEVDEKFIAEKLRQQQRDSEVDARWLRSEEKNLRREKFATHMVQGDEDNDSTKENSPPVQPAYQIRHAPVRVVSQSSSRSSSTTSESTDLGQQLSQRASDIDRSNDGVYDSTTSVVRSVMSMTKEAQTAKSDEYVDLVKKVGLDLRGLLANVDSLLTKIPSDKHREIQMAQKVLSTDMGTLISTMKLAQQYSKTTMDVEYRKGMLKAAHVLAMDSKNLLDVVDHARVESGVFS</sequence>
<dbReference type="Pfam" id="PF18038">
    <property type="entry name" value="FERM_N_2"/>
    <property type="match status" value="1"/>
</dbReference>
<feature type="compositionally biased region" description="Polar residues" evidence="20">
    <location>
        <begin position="898"/>
        <end position="909"/>
    </location>
</feature>
<dbReference type="SUPFAM" id="SSF68993">
    <property type="entry name" value="FAT domain of focal adhesion kinase"/>
    <property type="match status" value="1"/>
</dbReference>
<dbReference type="InterPro" id="IPR011993">
    <property type="entry name" value="PH-like_dom_sf"/>
</dbReference>
<feature type="domain" description="Protein kinase" evidence="21">
    <location>
        <begin position="489"/>
        <end position="744"/>
    </location>
</feature>
<dbReference type="InterPro" id="IPR029071">
    <property type="entry name" value="Ubiquitin-like_domsf"/>
</dbReference>
<evidence type="ECO:0000256" key="7">
    <source>
        <dbReference type="ARBA" id="ARBA00022490"/>
    </source>
</evidence>
<dbReference type="InterPro" id="IPR019749">
    <property type="entry name" value="Band_41_domain"/>
</dbReference>
<dbReference type="SMART" id="SM00295">
    <property type="entry name" value="B41"/>
    <property type="match status" value="1"/>
</dbReference>
<dbReference type="AlphaFoldDB" id="A0AAN8JY70"/>
<feature type="region of interest" description="Disordered" evidence="20">
    <location>
        <begin position="969"/>
        <end position="1042"/>
    </location>
</feature>
<evidence type="ECO:0000259" key="21">
    <source>
        <dbReference type="PROSITE" id="PS50011"/>
    </source>
</evidence>
<dbReference type="InterPro" id="IPR001245">
    <property type="entry name" value="Ser-Thr/Tyr_kinase_cat_dom"/>
</dbReference>
<dbReference type="PROSITE" id="PS50057">
    <property type="entry name" value="FERM_3"/>
    <property type="match status" value="1"/>
</dbReference>
<keyword evidence="10 19" id="KW-0547">Nucleotide-binding</keyword>
<dbReference type="FunFam" id="1.20.80.10:FF:000004">
    <property type="entry name" value="Protein-tyrosine kinase 2-beta isoform 1"/>
    <property type="match status" value="1"/>
</dbReference>
<comment type="caution">
    <text evidence="23">The sequence shown here is derived from an EMBL/GenBank/DDBJ whole genome shotgun (WGS) entry which is preliminary data.</text>
</comment>
<feature type="compositionally biased region" description="Polar residues" evidence="20">
    <location>
        <begin position="806"/>
        <end position="833"/>
    </location>
</feature>
<accession>A0AAN8JY70</accession>
<dbReference type="PROSITE" id="PS00107">
    <property type="entry name" value="PROTEIN_KINASE_ATP"/>
    <property type="match status" value="1"/>
</dbReference>
<dbReference type="EMBL" id="JAZGQO010000003">
    <property type="protein sequence ID" value="KAK6188264.1"/>
    <property type="molecule type" value="Genomic_DNA"/>
</dbReference>
<dbReference type="InterPro" id="IPR000299">
    <property type="entry name" value="FERM_domain"/>
</dbReference>
<feature type="compositionally biased region" description="Low complexity" evidence="20">
    <location>
        <begin position="1007"/>
        <end position="1021"/>
    </location>
</feature>
<dbReference type="SUPFAM" id="SSF50729">
    <property type="entry name" value="PH domain-like"/>
    <property type="match status" value="1"/>
</dbReference>
<dbReference type="InterPro" id="IPR041390">
    <property type="entry name" value="FADK_N"/>
</dbReference>
<dbReference type="EC" id="2.7.10.2" evidence="5"/>